<evidence type="ECO:0000256" key="1">
    <source>
        <dbReference type="ARBA" id="ARBA00004496"/>
    </source>
</evidence>
<dbReference type="CDD" id="cd00293">
    <property type="entry name" value="USP-like"/>
    <property type="match status" value="2"/>
</dbReference>
<proteinExistence type="inferred from homology"/>
<name>A0ABR5YZD4_9GAMM</name>
<dbReference type="PRINTS" id="PR01438">
    <property type="entry name" value="UNVRSLSTRESS"/>
</dbReference>
<dbReference type="Gene3D" id="3.40.50.620">
    <property type="entry name" value="HUPs"/>
    <property type="match status" value="2"/>
</dbReference>
<organism evidence="6 7">
    <name type="scientific">Stutzerimonas azotifigens</name>
    <dbReference type="NCBI Taxonomy" id="291995"/>
    <lineage>
        <taxon>Bacteria</taxon>
        <taxon>Pseudomonadati</taxon>
        <taxon>Pseudomonadota</taxon>
        <taxon>Gammaproteobacteria</taxon>
        <taxon>Pseudomonadales</taxon>
        <taxon>Pseudomonadaceae</taxon>
        <taxon>Stutzerimonas</taxon>
    </lineage>
</organism>
<feature type="domain" description="UspA" evidence="5">
    <location>
        <begin position="60"/>
        <end position="120"/>
    </location>
</feature>
<protein>
    <submittedName>
        <fullName evidence="6">Universal stress protein</fullName>
    </submittedName>
</protein>
<dbReference type="PANTHER" id="PTHR46268:SF23">
    <property type="entry name" value="UNIVERSAL STRESS PROTEIN A-RELATED"/>
    <property type="match status" value="1"/>
</dbReference>
<dbReference type="InterPro" id="IPR006015">
    <property type="entry name" value="Universal_stress_UspA"/>
</dbReference>
<comment type="subcellular location">
    <subcellularLocation>
        <location evidence="1">Cytoplasm</location>
    </subcellularLocation>
</comment>
<feature type="domain" description="UspA" evidence="5">
    <location>
        <begin position="129"/>
        <end position="261"/>
    </location>
</feature>
<reference evidence="6 7" key="1">
    <citation type="submission" date="2020-02" db="EMBL/GenBank/DDBJ databases">
        <title>Synteny-based analysis reveals conserved mechanism for high triclosan tolerance in Pseudomonas, as well as instances of horizontal transfer.</title>
        <authorList>
            <person name="Mcfarland A.G."/>
            <person name="Bertucci H.K."/>
            <person name="Litmann E."/>
            <person name="Shen J."/>
            <person name="Huttenhower C."/>
            <person name="Hartmann E.M."/>
        </authorList>
    </citation>
    <scope>NUCLEOTIDE SEQUENCE [LARGE SCALE GENOMIC DNA]</scope>
    <source>
        <strain evidence="6 7">115A1</strain>
    </source>
</reference>
<evidence type="ECO:0000256" key="2">
    <source>
        <dbReference type="ARBA" id="ARBA00008791"/>
    </source>
</evidence>
<evidence type="ECO:0000256" key="3">
    <source>
        <dbReference type="ARBA" id="ARBA00011738"/>
    </source>
</evidence>
<comment type="subunit">
    <text evidence="3">Homodimer.</text>
</comment>
<gene>
    <name evidence="6" type="ORF">G7026_07895</name>
</gene>
<comment type="similarity">
    <text evidence="2">Belongs to the universal stress protein A family.</text>
</comment>
<sequence length="262" mass="28309">MVQHILVAHDLSAEADLALRRAAQLARQAGARLSLVHALDEGASHASAEEYLRGCLRDYGLREVDPRIRQGRPVDEILAQTTGLQADLLVLGAHHRQSAQGFAGTTLERVLLRCPAAVLLAFSPNLAPYQRAVAALDFSGSASRALRCACSLLPATGVLHALNVHEIAEIHGADEDGLRLQRELFDQLIEDLVGDQPELRDRLTHAVRQGERSNCLDATIAEQRPQLLALGGHSRGELSSALLGSLVRQVLERPPCDLLIAP</sequence>
<dbReference type="RefSeq" id="WP_181070199.1">
    <property type="nucleotide sequence ID" value="NZ_JAAMRF010000003.1"/>
</dbReference>
<keyword evidence="7" id="KW-1185">Reference proteome</keyword>
<evidence type="ECO:0000313" key="6">
    <source>
        <dbReference type="EMBL" id="MBA1273272.1"/>
    </source>
</evidence>
<keyword evidence="4" id="KW-0963">Cytoplasm</keyword>
<evidence type="ECO:0000256" key="4">
    <source>
        <dbReference type="ARBA" id="ARBA00022490"/>
    </source>
</evidence>
<evidence type="ECO:0000313" key="7">
    <source>
        <dbReference type="Proteomes" id="UP000786387"/>
    </source>
</evidence>
<dbReference type="Proteomes" id="UP000786387">
    <property type="component" value="Unassembled WGS sequence"/>
</dbReference>
<dbReference type="PANTHER" id="PTHR46268">
    <property type="entry name" value="STRESS RESPONSE PROTEIN NHAX"/>
    <property type="match status" value="1"/>
</dbReference>
<accession>A0ABR5YZD4</accession>
<dbReference type="InterPro" id="IPR014729">
    <property type="entry name" value="Rossmann-like_a/b/a_fold"/>
</dbReference>
<dbReference type="InterPro" id="IPR006016">
    <property type="entry name" value="UspA"/>
</dbReference>
<dbReference type="EMBL" id="JAAMRF010000003">
    <property type="protein sequence ID" value="MBA1273272.1"/>
    <property type="molecule type" value="Genomic_DNA"/>
</dbReference>
<evidence type="ECO:0000259" key="5">
    <source>
        <dbReference type="Pfam" id="PF00582"/>
    </source>
</evidence>
<feature type="domain" description="UspA" evidence="5">
    <location>
        <begin position="1"/>
        <end position="49"/>
    </location>
</feature>
<dbReference type="Pfam" id="PF00582">
    <property type="entry name" value="Usp"/>
    <property type="match status" value="3"/>
</dbReference>
<comment type="caution">
    <text evidence="6">The sequence shown here is derived from an EMBL/GenBank/DDBJ whole genome shotgun (WGS) entry which is preliminary data.</text>
</comment>
<dbReference type="SUPFAM" id="SSF52402">
    <property type="entry name" value="Adenine nucleotide alpha hydrolases-like"/>
    <property type="match status" value="2"/>
</dbReference>